<dbReference type="InterPro" id="IPR018297">
    <property type="entry name" value="A/G_cyclase_CS"/>
</dbReference>
<dbReference type="SUPFAM" id="SSF55073">
    <property type="entry name" value="Nucleotide cyclase"/>
    <property type="match status" value="1"/>
</dbReference>
<feature type="transmembrane region" description="Helical" evidence="8">
    <location>
        <begin position="760"/>
        <end position="779"/>
    </location>
</feature>
<comment type="similarity">
    <text evidence="7">Belongs to the adenylyl cyclase class-4/guanylyl cyclase family.</text>
</comment>
<dbReference type="PROSITE" id="PS00452">
    <property type="entry name" value="GUANYLATE_CYCLASE_1"/>
    <property type="match status" value="1"/>
</dbReference>
<dbReference type="Gene3D" id="2.130.10.10">
    <property type="entry name" value="YVTN repeat-like/Quinoprotein amine dehydrogenase"/>
    <property type="match status" value="4"/>
</dbReference>
<dbReference type="GO" id="GO:0016020">
    <property type="term" value="C:membrane"/>
    <property type="evidence" value="ECO:0007669"/>
    <property type="project" value="UniProtKB-SubCell"/>
</dbReference>
<dbReference type="InterPro" id="IPR029787">
    <property type="entry name" value="Nucleotide_cyclase"/>
</dbReference>
<dbReference type="PROSITE" id="PS50125">
    <property type="entry name" value="GUANYLATE_CYCLASE_2"/>
    <property type="match status" value="1"/>
</dbReference>
<feature type="domain" description="Guanylate cyclase" evidence="10">
    <location>
        <begin position="840"/>
        <end position="967"/>
    </location>
</feature>
<evidence type="ECO:0000256" key="4">
    <source>
        <dbReference type="ARBA" id="ARBA00022989"/>
    </source>
</evidence>
<dbReference type="PANTHER" id="PTHR11920:SF335">
    <property type="entry name" value="GUANYLATE CYCLASE"/>
    <property type="match status" value="1"/>
</dbReference>
<dbReference type="SMART" id="SM00044">
    <property type="entry name" value="CYCc"/>
    <property type="match status" value="1"/>
</dbReference>
<keyword evidence="4 8" id="KW-1133">Transmembrane helix</keyword>
<protein>
    <submittedName>
        <fullName evidence="11">Ligand-binding sensor domain-containing protein/class 3 adenylate cyclase</fullName>
    </submittedName>
</protein>
<dbReference type="CDD" id="cd07302">
    <property type="entry name" value="CHD"/>
    <property type="match status" value="1"/>
</dbReference>
<accession>A0A840SD75</accession>
<dbReference type="RefSeq" id="WP_184652128.1">
    <property type="nucleotide sequence ID" value="NZ_JACHFR010000002.1"/>
</dbReference>
<evidence type="ECO:0000256" key="9">
    <source>
        <dbReference type="SAM" id="SignalP"/>
    </source>
</evidence>
<dbReference type="InterPro" id="IPR001054">
    <property type="entry name" value="A/G_cyclase"/>
</dbReference>
<dbReference type="Pfam" id="PF07494">
    <property type="entry name" value="Reg_prop"/>
    <property type="match status" value="3"/>
</dbReference>
<reference evidence="11 12" key="1">
    <citation type="submission" date="2020-08" db="EMBL/GenBank/DDBJ databases">
        <title>Genomic Encyclopedia of Type Strains, Phase IV (KMG-IV): sequencing the most valuable type-strain genomes for metagenomic binning, comparative biology and taxonomic classification.</title>
        <authorList>
            <person name="Goeker M."/>
        </authorList>
    </citation>
    <scope>NUCLEOTIDE SEQUENCE [LARGE SCALE GENOMIC DNA]</scope>
    <source>
        <strain evidence="11 12">DSM 103679</strain>
    </source>
</reference>
<proteinExistence type="inferred from homology"/>
<keyword evidence="5 8" id="KW-0472">Membrane</keyword>
<evidence type="ECO:0000256" key="5">
    <source>
        <dbReference type="ARBA" id="ARBA00023136"/>
    </source>
</evidence>
<dbReference type="Pfam" id="PF00211">
    <property type="entry name" value="Guanylate_cyc"/>
    <property type="match status" value="1"/>
</dbReference>
<dbReference type="Gene3D" id="3.30.70.1230">
    <property type="entry name" value="Nucleotide cyclase"/>
    <property type="match status" value="1"/>
</dbReference>
<comment type="subcellular location">
    <subcellularLocation>
        <location evidence="1">Membrane</location>
    </subcellularLocation>
</comment>
<dbReference type="EMBL" id="JACHFR010000002">
    <property type="protein sequence ID" value="MBB5218680.1"/>
    <property type="molecule type" value="Genomic_DNA"/>
</dbReference>
<keyword evidence="2 8" id="KW-0812">Transmembrane</keyword>
<feature type="chain" id="PRO_5033063492" evidence="9">
    <location>
        <begin position="21"/>
        <end position="1012"/>
    </location>
</feature>
<keyword evidence="12" id="KW-1185">Reference proteome</keyword>
<dbReference type="Gene3D" id="6.10.250.780">
    <property type="match status" value="1"/>
</dbReference>
<evidence type="ECO:0000256" key="7">
    <source>
        <dbReference type="RuleBase" id="RU000405"/>
    </source>
</evidence>
<dbReference type="GO" id="GO:0009190">
    <property type="term" value="P:cyclic nucleotide biosynthetic process"/>
    <property type="evidence" value="ECO:0007669"/>
    <property type="project" value="InterPro"/>
</dbReference>
<dbReference type="InterPro" id="IPR013783">
    <property type="entry name" value="Ig-like_fold"/>
</dbReference>
<evidence type="ECO:0000256" key="1">
    <source>
        <dbReference type="ARBA" id="ARBA00004370"/>
    </source>
</evidence>
<organism evidence="11 12">
    <name type="scientific">Treponema rectale</name>
    <dbReference type="NCBI Taxonomy" id="744512"/>
    <lineage>
        <taxon>Bacteria</taxon>
        <taxon>Pseudomonadati</taxon>
        <taxon>Spirochaetota</taxon>
        <taxon>Spirochaetia</taxon>
        <taxon>Spirochaetales</taxon>
        <taxon>Treponemataceae</taxon>
        <taxon>Treponema</taxon>
    </lineage>
</organism>
<dbReference type="Proteomes" id="UP000578697">
    <property type="component" value="Unassembled WGS sequence"/>
</dbReference>
<dbReference type="GO" id="GO:0000166">
    <property type="term" value="F:nucleotide binding"/>
    <property type="evidence" value="ECO:0007669"/>
    <property type="project" value="UniProtKB-KW"/>
</dbReference>
<keyword evidence="3" id="KW-0547">Nucleotide-binding</keyword>
<dbReference type="PANTHER" id="PTHR11920">
    <property type="entry name" value="GUANYLYL CYCLASE"/>
    <property type="match status" value="1"/>
</dbReference>
<evidence type="ECO:0000256" key="6">
    <source>
        <dbReference type="ARBA" id="ARBA00023239"/>
    </source>
</evidence>
<evidence type="ECO:0000313" key="11">
    <source>
        <dbReference type="EMBL" id="MBB5218680.1"/>
    </source>
</evidence>
<dbReference type="GO" id="GO:0004016">
    <property type="term" value="F:adenylate cyclase activity"/>
    <property type="evidence" value="ECO:0007669"/>
    <property type="project" value="UniProtKB-ARBA"/>
</dbReference>
<name>A0A840SD75_9SPIR</name>
<evidence type="ECO:0000256" key="3">
    <source>
        <dbReference type="ARBA" id="ARBA00022741"/>
    </source>
</evidence>
<comment type="caution">
    <text evidence="11">The sequence shown here is derived from an EMBL/GenBank/DDBJ whole genome shotgun (WGS) entry which is preliminary data.</text>
</comment>
<dbReference type="GO" id="GO:0035556">
    <property type="term" value="P:intracellular signal transduction"/>
    <property type="evidence" value="ECO:0007669"/>
    <property type="project" value="InterPro"/>
</dbReference>
<evidence type="ECO:0000256" key="2">
    <source>
        <dbReference type="ARBA" id="ARBA00022692"/>
    </source>
</evidence>
<keyword evidence="9" id="KW-0732">Signal</keyword>
<gene>
    <name evidence="11" type="ORF">HNP77_001049</name>
</gene>
<dbReference type="InterPro" id="IPR015943">
    <property type="entry name" value="WD40/YVTN_repeat-like_dom_sf"/>
</dbReference>
<dbReference type="InterPro" id="IPR011110">
    <property type="entry name" value="Reg_prop"/>
</dbReference>
<dbReference type="InterPro" id="IPR050401">
    <property type="entry name" value="Cyclic_nucleotide_synthase"/>
</dbReference>
<keyword evidence="6 7" id="KW-0456">Lyase</keyword>
<dbReference type="SUPFAM" id="SSF63829">
    <property type="entry name" value="Calcium-dependent phosphotriesterase"/>
    <property type="match status" value="2"/>
</dbReference>
<evidence type="ECO:0000256" key="8">
    <source>
        <dbReference type="SAM" id="Phobius"/>
    </source>
</evidence>
<dbReference type="AlphaFoldDB" id="A0A840SD75"/>
<evidence type="ECO:0000259" key="10">
    <source>
        <dbReference type="PROSITE" id="PS50125"/>
    </source>
</evidence>
<dbReference type="Gene3D" id="2.60.40.10">
    <property type="entry name" value="Immunoglobulins"/>
    <property type="match status" value="1"/>
</dbReference>
<evidence type="ECO:0000313" key="12">
    <source>
        <dbReference type="Proteomes" id="UP000578697"/>
    </source>
</evidence>
<sequence>MKKVGIFFIFSLLCSTEIFSQTSFFDNYVYQSWNSFGQLNGTTATDIIQTKDGYIDIGTYEGLARFDGLTFTTHKRSTTNDLSFVSVRCFFQDSHGALWIGSNDEGVQKITGDRKKTYTTQTGLPSNSIRSITEDNDGNIWIGTASGVVYLTPDEHLITPQFEPGTITKGIITTQIFCDTAGRIWLLTANEKGLFIFTDGIFKYNVAFDYLGSYLPTAITQDPKGKFWLALGDKGIFCMSDGTIEHVTSGTIIDYVPTTAFYCAGDGTVWIGTEKGLVTYYNGKYYEYNGDILNNAKISKIIGDREGNIWIATDRCGIGKLTHGKFKMLRLGVPVNTICNDSDGNYWIGTDNGLRCIKDDEEITNELTEFAKGVRIRDVTATEYGNILVSCYSKYGQIKYDGKKITNWTVNEGISGNKVRVAIETKPDEFYIGTTTGLSIVHANGSIRNFKQADGLDNEYIMALLKDINDIVWIGTDGGGIYLMKDEKIIARITSDDGLAGNVIFKITQEADGSVWVTSGSGITRCRRFSETDYKPTIYETLNSENGLQTDAVFQILADNTNNLWMTSNRGICSGKFSDIQNAAEGKTRDISIKFYNKSDGLDSGGPTSTSKSIIDVYGRIWFAMIDGVAIYDPIKVKENQVTPLIQIETVTVDDVVVLDNRFYPQESSAITLQPGTKRVEITFTGLSFDAPERIMFTHKLTNFEDDFSAPSPGRTLSYTNLSPGKHTLLLNAINGDGFYSKQAETVLFVQKPYIYQMPAFWIISVITILGSVILLFYLKQRAIMKENLKLESMVLQRTAELNLEREKSDELLRAILPNEIADELKDGIHSIGQNYNDVTILFADIVNFTKTSSDYSANEIVSALNDLFTLFDVRAQKMGVEKIKTIGDAYMATCGLPSLNEKHALIMVEYAKGMIEDVRQYNHTAKIPFNIRIGLNSGPVTAGVIGKTKFIYDVWGNTVNVASRMETAAEAGHIRVSETVYKHLQDSDIKFSSPMECNIKGKGLMTTYDIL</sequence>
<feature type="signal peptide" evidence="9">
    <location>
        <begin position="1"/>
        <end position="20"/>
    </location>
</feature>